<gene>
    <name evidence="4" type="ORF">W97_02379</name>
</gene>
<feature type="region of interest" description="Disordered" evidence="2">
    <location>
        <begin position="1"/>
        <end position="239"/>
    </location>
</feature>
<feature type="compositionally biased region" description="Low complexity" evidence="2">
    <location>
        <begin position="93"/>
        <end position="106"/>
    </location>
</feature>
<dbReference type="STRING" id="1168221.R7YMN0"/>
<evidence type="ECO:0000259" key="3">
    <source>
        <dbReference type="PROSITE" id="PS51719"/>
    </source>
</evidence>
<dbReference type="SUPFAM" id="SSF52540">
    <property type="entry name" value="P-loop containing nucleoside triphosphate hydrolases"/>
    <property type="match status" value="1"/>
</dbReference>
<dbReference type="Proteomes" id="UP000016924">
    <property type="component" value="Unassembled WGS sequence"/>
</dbReference>
<comment type="similarity">
    <text evidence="1">Belongs to the TRAFAC class TrmE-Era-EngA-EngB-Septin-like GTPase superfamily. Septin GTPase family.</text>
</comment>
<feature type="compositionally biased region" description="Acidic residues" evidence="2">
    <location>
        <begin position="218"/>
        <end position="227"/>
    </location>
</feature>
<dbReference type="EMBL" id="JH767562">
    <property type="protein sequence ID" value="EON63152.1"/>
    <property type="molecule type" value="Genomic_DNA"/>
</dbReference>
<dbReference type="AlphaFoldDB" id="R7YMN0"/>
<proteinExistence type="inferred from homology"/>
<evidence type="ECO:0000313" key="4">
    <source>
        <dbReference type="EMBL" id="EON63152.1"/>
    </source>
</evidence>
<dbReference type="PANTHER" id="PTHR18884">
    <property type="entry name" value="SEPTIN"/>
    <property type="match status" value="1"/>
</dbReference>
<dbReference type="HOGENOM" id="CLU_018628_0_1_1"/>
<evidence type="ECO:0000313" key="5">
    <source>
        <dbReference type="Proteomes" id="UP000016924"/>
    </source>
</evidence>
<feature type="compositionally biased region" description="Basic and acidic residues" evidence="2">
    <location>
        <begin position="151"/>
        <end position="161"/>
    </location>
</feature>
<feature type="compositionally biased region" description="Polar residues" evidence="2">
    <location>
        <begin position="132"/>
        <end position="143"/>
    </location>
</feature>
<dbReference type="InterPro" id="IPR030379">
    <property type="entry name" value="G_SEPTIN_dom"/>
</dbReference>
<keyword evidence="5" id="KW-1185">Reference proteome</keyword>
<organism evidence="4 5">
    <name type="scientific">Coniosporium apollinis (strain CBS 100218)</name>
    <name type="common">Rock-inhabiting black yeast</name>
    <dbReference type="NCBI Taxonomy" id="1168221"/>
    <lineage>
        <taxon>Eukaryota</taxon>
        <taxon>Fungi</taxon>
        <taxon>Dikarya</taxon>
        <taxon>Ascomycota</taxon>
        <taxon>Pezizomycotina</taxon>
        <taxon>Dothideomycetes</taxon>
        <taxon>Dothideomycetes incertae sedis</taxon>
        <taxon>Coniosporium</taxon>
    </lineage>
</organism>
<protein>
    <recommendedName>
        <fullName evidence="3">Septin-type G domain-containing protein</fullName>
    </recommendedName>
</protein>
<keyword evidence="1" id="KW-0342">GTP-binding</keyword>
<keyword evidence="1" id="KW-0547">Nucleotide-binding</keyword>
<evidence type="ECO:0000256" key="2">
    <source>
        <dbReference type="SAM" id="MobiDB-lite"/>
    </source>
</evidence>
<accession>R7YMN0</accession>
<dbReference type="RefSeq" id="XP_007778469.1">
    <property type="nucleotide sequence ID" value="XM_007780279.1"/>
</dbReference>
<evidence type="ECO:0000256" key="1">
    <source>
        <dbReference type="RuleBase" id="RU004560"/>
    </source>
</evidence>
<feature type="compositionally biased region" description="Polar residues" evidence="2">
    <location>
        <begin position="166"/>
        <end position="179"/>
    </location>
</feature>
<dbReference type="eggNOG" id="KOG2655">
    <property type="taxonomic scope" value="Eukaryota"/>
</dbReference>
<dbReference type="GO" id="GO:0005525">
    <property type="term" value="F:GTP binding"/>
    <property type="evidence" value="ECO:0007669"/>
    <property type="project" value="UniProtKB-KW"/>
</dbReference>
<dbReference type="Gene3D" id="3.40.50.300">
    <property type="entry name" value="P-loop containing nucleotide triphosphate hydrolases"/>
    <property type="match status" value="1"/>
</dbReference>
<feature type="domain" description="Septin-type G" evidence="3">
    <location>
        <begin position="261"/>
        <end position="584"/>
    </location>
</feature>
<feature type="compositionally biased region" description="Low complexity" evidence="2">
    <location>
        <begin position="23"/>
        <end position="36"/>
    </location>
</feature>
<dbReference type="OrthoDB" id="4150765at2759"/>
<reference evidence="5" key="1">
    <citation type="submission" date="2012-06" db="EMBL/GenBank/DDBJ databases">
        <title>The genome sequence of Coniosporium apollinis CBS 100218.</title>
        <authorList>
            <consortium name="The Broad Institute Genome Sequencing Platform"/>
            <person name="Cuomo C."/>
            <person name="Gorbushina A."/>
            <person name="Noack S."/>
            <person name="Walker B."/>
            <person name="Young S.K."/>
            <person name="Zeng Q."/>
            <person name="Gargeya S."/>
            <person name="Fitzgerald M."/>
            <person name="Haas B."/>
            <person name="Abouelleil A."/>
            <person name="Alvarado L."/>
            <person name="Arachchi H.M."/>
            <person name="Berlin A.M."/>
            <person name="Chapman S.B."/>
            <person name="Goldberg J."/>
            <person name="Griggs A."/>
            <person name="Gujja S."/>
            <person name="Hansen M."/>
            <person name="Howarth C."/>
            <person name="Imamovic A."/>
            <person name="Larimer J."/>
            <person name="McCowan C."/>
            <person name="Montmayeur A."/>
            <person name="Murphy C."/>
            <person name="Neiman D."/>
            <person name="Pearson M."/>
            <person name="Priest M."/>
            <person name="Roberts A."/>
            <person name="Saif S."/>
            <person name="Shea T."/>
            <person name="Sisk P."/>
            <person name="Sykes S."/>
            <person name="Wortman J."/>
            <person name="Nusbaum C."/>
            <person name="Birren B."/>
        </authorList>
    </citation>
    <scope>NUCLEOTIDE SEQUENCE [LARGE SCALE GENOMIC DNA]</scope>
    <source>
        <strain evidence="5">CBS 100218</strain>
    </source>
</reference>
<dbReference type="OMA" id="HASTKAY"/>
<dbReference type="Pfam" id="PF00735">
    <property type="entry name" value="Septin"/>
    <property type="match status" value="1"/>
</dbReference>
<dbReference type="PROSITE" id="PS51719">
    <property type="entry name" value="G_SEPTIN"/>
    <property type="match status" value="1"/>
</dbReference>
<sequence>MGVSSKGDAAPSRSRKSSVADNSTTTPSQASAAPTTFFLRSESEMEQMAEASTLGPKDSTYGVQSLEDALAQSFSRADAAHEDDDGEKKSRRGSNAGSHTGSATSSAKRRSVADTAWMGKGIAGIHPPSEYGSPSSRLRNMSRSPVAAYGKDGKDGKDGKGHTRRNSFATLSETLTPLNMESPMPASEAGASTPKSASLMSFRLSDEESVASQAIASSEEDEEDAEAGPDKGTEGDASLPQLVMPSIQMPTRRPFTDRGKRMGRLKVMVVGPRGVGKTSLIRSIVQVCEDVVHVDPLSSTTPVLQVPQSKQSKAKKAKESVEGTASITEIHASTKAYPQWWSDMDESRVLRRRKSSSGDAVLERNLCFVDTPGQKPMETNDPASEHVESLFHRNMSIVSMSDGDLLSILSGGGGIQVDVVLCVVSHPSQLEGPLEHLRRLSNLTNVIPVLSSSDVLSLVEAVNFKLQILESLREADIRPFLFGKTTEDAVAAVQAQQAAAAASPDASNTTVLAIPCPPYAVSSAPDNEADMDASLMMSPSYVQPLLPSELTALVSQVFDPDNIAWLRHSAVKKFLRWRSALPRPTADSMLMHNFPHHLGPQGQALDLTSTTIPAAAAAAASTSPLSTGSSPFSSRLLSASPSGVLVPHRPHSPASAFDMVTASYALAKYRDHTQREERLAQVRLAKWATDLQRSLENERRRYAELQQGERKRWLLERVGDEVAEGKAGMGMPAVDVEWALVKHGDKADAWKEGGTWQRGGALRNPRDPLGLCEWGDGFRKRCWLLVQVLGSCGIIGAVAVAVVRLCESGGEGVGFEGWWKGWVGE</sequence>
<name>R7YMN0_CONA1</name>
<dbReference type="GeneID" id="19899690"/>
<dbReference type="InterPro" id="IPR027417">
    <property type="entry name" value="P-loop_NTPase"/>
</dbReference>